<keyword evidence="6" id="KW-1185">Reference proteome</keyword>
<dbReference type="SUPFAM" id="SSF52172">
    <property type="entry name" value="CheY-like"/>
    <property type="match status" value="1"/>
</dbReference>
<dbReference type="InterPro" id="IPR011006">
    <property type="entry name" value="CheY-like_superfamily"/>
</dbReference>
<proteinExistence type="evidence at transcript level"/>
<comment type="subcellular location">
    <subcellularLocation>
        <location evidence="2">Cell septum</location>
    </subcellularLocation>
</comment>
<dbReference type="PIRSF" id="PIRSF005897">
    <property type="entry name" value="RR_PatA"/>
    <property type="match status" value="1"/>
</dbReference>
<dbReference type="InterPro" id="IPR001789">
    <property type="entry name" value="Sig_transdc_resp-reg_receiver"/>
</dbReference>
<gene>
    <name evidence="5" type="ORF">WA1_21245</name>
</gene>
<accession>A0A139XCS1</accession>
<sequence length="390" mass="44011">MNKPELLVSNTLLLLSEFKACTQLQFNGKLDIRNTEGQTWTFFYQLGRIVWATGGLHPLRRWYRQMARYCPDLNIQKIQLLLEDISKDDWDYRLLGNLYKTEKIQREQIKTIVENTIAELLFDAIQQANFASVSCERNPATVLEALFSSTGVDISMKLMQDSWQTWLETGLEMISPNLAPILKKPEQLQYQVSASIYKNFITLLNGKSTLRDLAVKMKQSVLPLTRSLFPYIQKGMIELIQVPDLPLQVSGNKNKLTVPSIKSTAPLIACVDDSPQVCQMLEGILLSHGLRCVKIEDSVQALPILIQSKPELIFLDLVMPVANGYEICGQLRRISIFADTPVIILTSSDGVFDRVRAKVAGCTDFITKPIVANKVIAIAQKYLQTPSFNN</sequence>
<keyword evidence="2" id="KW-0902">Two-component regulatory system</keyword>
<dbReference type="AlphaFoldDB" id="A0A139XCS1"/>
<protein>
    <recommendedName>
        <fullName evidence="2">Protein PatA</fullName>
    </recommendedName>
</protein>
<comment type="caution">
    <text evidence="5">The sequence shown here is derived from an EMBL/GenBank/DDBJ whole genome shotgun (WGS) entry which is preliminary data.</text>
</comment>
<evidence type="ECO:0000256" key="1">
    <source>
        <dbReference type="ARBA" id="ARBA00022553"/>
    </source>
</evidence>
<name>A0A139XCS1_9CYAN</name>
<dbReference type="Pfam" id="PF00072">
    <property type="entry name" value="Response_reg"/>
    <property type="match status" value="1"/>
</dbReference>
<dbReference type="Gene3D" id="3.40.50.2300">
    <property type="match status" value="1"/>
</dbReference>
<dbReference type="GO" id="GO:0043158">
    <property type="term" value="P:heterocyst development"/>
    <property type="evidence" value="ECO:0007669"/>
    <property type="project" value="UniProtKB-KW"/>
</dbReference>
<keyword evidence="1 3" id="KW-0597">Phosphoprotein</keyword>
<dbReference type="PROSITE" id="PS50110">
    <property type="entry name" value="RESPONSE_REGULATORY"/>
    <property type="match status" value="1"/>
</dbReference>
<reference evidence="5 6" key="1">
    <citation type="journal article" date="2013" name="Genome Biol. Evol.">
        <title>Genomes of Stigonematalean cyanobacteria (subsection V) and the evolution of oxygenic photosynthesis from prokaryotes to plastids.</title>
        <authorList>
            <person name="Dagan T."/>
            <person name="Roettger M."/>
            <person name="Stucken K."/>
            <person name="Landan G."/>
            <person name="Koch R."/>
            <person name="Major P."/>
            <person name="Gould S.B."/>
            <person name="Goremykin V.V."/>
            <person name="Rippka R."/>
            <person name="Tandeau de Marsac N."/>
            <person name="Gugger M."/>
            <person name="Lockhart P.J."/>
            <person name="Allen J.F."/>
            <person name="Brune I."/>
            <person name="Maus I."/>
            <person name="Puhler A."/>
            <person name="Martin W.F."/>
        </authorList>
    </citation>
    <scope>NUCLEOTIDE SEQUENCE [LARGE SCALE GENOMIC DNA]</scope>
    <source>
        <strain evidence="5 6">PCC 7110</strain>
    </source>
</reference>
<dbReference type="GO" id="GO:0030428">
    <property type="term" value="C:cell septum"/>
    <property type="evidence" value="ECO:0007669"/>
    <property type="project" value="UniProtKB-SubCell"/>
</dbReference>
<evidence type="ECO:0000313" key="5">
    <source>
        <dbReference type="EMBL" id="KYC42490.1"/>
    </source>
</evidence>
<dbReference type="STRING" id="128403.WA1_21245"/>
<comment type="function">
    <text evidence="2">Controls heterocyst pattern formation.</text>
</comment>
<feature type="domain" description="Response regulatory" evidence="4">
    <location>
        <begin position="267"/>
        <end position="383"/>
    </location>
</feature>
<keyword evidence="2" id="KW-0364">Heterocyst</keyword>
<comment type="induction">
    <text evidence="2">By nitrogen starvation.</text>
</comment>
<dbReference type="EMBL" id="ANNX02000020">
    <property type="protein sequence ID" value="KYC42490.1"/>
    <property type="molecule type" value="Genomic_DNA"/>
</dbReference>
<dbReference type="SMART" id="SM00448">
    <property type="entry name" value="REC"/>
    <property type="match status" value="1"/>
</dbReference>
<dbReference type="InterPro" id="IPR024186">
    <property type="entry name" value="Sig_transdc_resp-reg_PatA"/>
</dbReference>
<evidence type="ECO:0000256" key="2">
    <source>
        <dbReference type="PIRNR" id="PIRNR005897"/>
    </source>
</evidence>
<dbReference type="Proteomes" id="UP000076925">
    <property type="component" value="Unassembled WGS sequence"/>
</dbReference>
<dbReference type="PANTHER" id="PTHR44591">
    <property type="entry name" value="STRESS RESPONSE REGULATOR PROTEIN 1"/>
    <property type="match status" value="1"/>
</dbReference>
<dbReference type="PANTHER" id="PTHR44591:SF23">
    <property type="entry name" value="CHEY SUBFAMILY"/>
    <property type="match status" value="1"/>
</dbReference>
<dbReference type="InterPro" id="IPR050595">
    <property type="entry name" value="Bact_response_regulator"/>
</dbReference>
<feature type="modified residue" description="4-aspartylphosphate" evidence="3">
    <location>
        <position position="316"/>
    </location>
</feature>
<evidence type="ECO:0000256" key="3">
    <source>
        <dbReference type="PROSITE-ProRule" id="PRU00169"/>
    </source>
</evidence>
<evidence type="ECO:0000259" key="4">
    <source>
        <dbReference type="PROSITE" id="PS50110"/>
    </source>
</evidence>
<dbReference type="GO" id="GO:0000160">
    <property type="term" value="P:phosphorelay signal transduction system"/>
    <property type="evidence" value="ECO:0007669"/>
    <property type="project" value="UniProtKB-KW"/>
</dbReference>
<dbReference type="OrthoDB" id="524459at2"/>
<dbReference type="RefSeq" id="WP_017747640.1">
    <property type="nucleotide sequence ID" value="NZ_KQ976354.1"/>
</dbReference>
<evidence type="ECO:0000313" key="6">
    <source>
        <dbReference type="Proteomes" id="UP000076925"/>
    </source>
</evidence>
<organism evidence="5 6">
    <name type="scientific">Scytonema hofmannii PCC 7110</name>
    <dbReference type="NCBI Taxonomy" id="128403"/>
    <lineage>
        <taxon>Bacteria</taxon>
        <taxon>Bacillati</taxon>
        <taxon>Cyanobacteriota</taxon>
        <taxon>Cyanophyceae</taxon>
        <taxon>Nostocales</taxon>
        <taxon>Scytonemataceae</taxon>
        <taxon>Scytonema</taxon>
    </lineage>
</organism>